<protein>
    <recommendedName>
        <fullName evidence="2">DUF7224 domain-containing protein</fullName>
    </recommendedName>
</protein>
<name>A0A5J5IQK7_9MICO</name>
<evidence type="ECO:0000313" key="4">
    <source>
        <dbReference type="Proteomes" id="UP000327039"/>
    </source>
</evidence>
<evidence type="ECO:0000313" key="3">
    <source>
        <dbReference type="EMBL" id="KAA9085428.1"/>
    </source>
</evidence>
<keyword evidence="1" id="KW-0472">Membrane</keyword>
<feature type="transmembrane region" description="Helical" evidence="1">
    <location>
        <begin position="100"/>
        <end position="120"/>
    </location>
</feature>
<evidence type="ECO:0000259" key="2">
    <source>
        <dbReference type="Pfam" id="PF23866"/>
    </source>
</evidence>
<sequence>MWIVAQFSPPIGVPPQTWTWVIGHSVLLVLVPAAVSATGAALEAARLRTRRQENAVNVRSSASIVWNAIWPSYLCGLVAQLIAIGIVALSTTGGAGRIPWGMLGAIGAMLLFHTTLGFFMGSLVRPIFGVPAALAMSYIWLGFTGTVPYFELRHLAGLVLETCCYYDQQPRPASLASVTVFSILAAIGLVLPASAALRIVAGRTVLAASVGAALVVGAFGAGLVVANGLPPSAAEPRDRGELVCTDGEVTVCLFPEQQDPVVVARTQEMVTRVRDQGVMIPARVEASSGAEYDRDRIRLRAFAGMSDQQLAGSLASDLPETICDGDPVEVAIERDLARSTAVVWMQATMLGVDLSEVPLNGAEPGLTARVGALGAESEASRVAWVNEAIASLRDCATTPPGLP</sequence>
<comment type="caution">
    <text evidence="3">The sequence shown here is derived from an EMBL/GenBank/DDBJ whole genome shotgun (WGS) entry which is preliminary data.</text>
</comment>
<keyword evidence="1" id="KW-1133">Transmembrane helix</keyword>
<feature type="transmembrane region" description="Helical" evidence="1">
    <location>
        <begin position="20"/>
        <end position="42"/>
    </location>
</feature>
<dbReference type="OrthoDB" id="4965457at2"/>
<dbReference type="EMBL" id="VYRZ01000003">
    <property type="protein sequence ID" value="KAA9085428.1"/>
    <property type="molecule type" value="Genomic_DNA"/>
</dbReference>
<gene>
    <name evidence="3" type="ORF">F6B42_13275</name>
</gene>
<dbReference type="InterPro" id="IPR055648">
    <property type="entry name" value="DUF7224"/>
</dbReference>
<keyword evidence="4" id="KW-1185">Reference proteome</keyword>
<reference evidence="4" key="1">
    <citation type="submission" date="2019-09" db="EMBL/GenBank/DDBJ databases">
        <title>Mumia zhuanghuii sp. nov. isolated from the intestinal contents of plateau pika (Ochotona curzoniae) in the Qinghai-Tibet plateau of China.</title>
        <authorList>
            <person name="Tian Z."/>
        </authorList>
    </citation>
    <scope>NUCLEOTIDE SEQUENCE [LARGE SCALE GENOMIC DNA]</scope>
    <source>
        <strain evidence="4">DSM 25564</strain>
    </source>
</reference>
<dbReference type="AlphaFoldDB" id="A0A5J5IQK7"/>
<dbReference type="Pfam" id="PF23866">
    <property type="entry name" value="DUF7224"/>
    <property type="match status" value="1"/>
</dbReference>
<feature type="transmembrane region" description="Helical" evidence="1">
    <location>
        <begin position="63"/>
        <end position="88"/>
    </location>
</feature>
<accession>A0A5J5IQK7</accession>
<feature type="transmembrane region" description="Helical" evidence="1">
    <location>
        <begin position="175"/>
        <end position="193"/>
    </location>
</feature>
<keyword evidence="1" id="KW-0812">Transmembrane</keyword>
<feature type="transmembrane region" description="Helical" evidence="1">
    <location>
        <begin position="127"/>
        <end position="150"/>
    </location>
</feature>
<organism evidence="3 4">
    <name type="scientific">Microbacterium radiodurans</name>
    <dbReference type="NCBI Taxonomy" id="661398"/>
    <lineage>
        <taxon>Bacteria</taxon>
        <taxon>Bacillati</taxon>
        <taxon>Actinomycetota</taxon>
        <taxon>Actinomycetes</taxon>
        <taxon>Micrococcales</taxon>
        <taxon>Microbacteriaceae</taxon>
        <taxon>Microbacterium</taxon>
    </lineage>
</organism>
<feature type="transmembrane region" description="Helical" evidence="1">
    <location>
        <begin position="205"/>
        <end position="229"/>
    </location>
</feature>
<dbReference type="RefSeq" id="WP_150420150.1">
    <property type="nucleotide sequence ID" value="NZ_VYRZ01000003.1"/>
</dbReference>
<evidence type="ECO:0000256" key="1">
    <source>
        <dbReference type="SAM" id="Phobius"/>
    </source>
</evidence>
<dbReference type="Proteomes" id="UP000327039">
    <property type="component" value="Unassembled WGS sequence"/>
</dbReference>
<feature type="domain" description="DUF7224" evidence="2">
    <location>
        <begin position="251"/>
        <end position="395"/>
    </location>
</feature>
<proteinExistence type="predicted"/>